<protein>
    <submittedName>
        <fullName evidence="3">Multiple epidermal growth factor-like domains protein 6</fullName>
    </submittedName>
</protein>
<dbReference type="KEGG" id="cvn:111137944"/>
<feature type="chain" id="PRO_5034697601" evidence="1">
    <location>
        <begin position="23"/>
        <end position="165"/>
    </location>
</feature>
<organism evidence="2 3">
    <name type="scientific">Crassostrea virginica</name>
    <name type="common">Eastern oyster</name>
    <dbReference type="NCBI Taxonomy" id="6565"/>
    <lineage>
        <taxon>Eukaryota</taxon>
        <taxon>Metazoa</taxon>
        <taxon>Spiralia</taxon>
        <taxon>Lophotrochozoa</taxon>
        <taxon>Mollusca</taxon>
        <taxon>Bivalvia</taxon>
        <taxon>Autobranchia</taxon>
        <taxon>Pteriomorphia</taxon>
        <taxon>Ostreida</taxon>
        <taxon>Ostreoidea</taxon>
        <taxon>Ostreidae</taxon>
        <taxon>Crassostrea</taxon>
    </lineage>
</organism>
<dbReference type="AlphaFoldDB" id="A0A8B8F0R1"/>
<evidence type="ECO:0000256" key="1">
    <source>
        <dbReference type="SAM" id="SignalP"/>
    </source>
</evidence>
<dbReference type="Proteomes" id="UP000694844">
    <property type="component" value="Chromosome 5"/>
</dbReference>
<reference evidence="3" key="1">
    <citation type="submission" date="2025-08" db="UniProtKB">
        <authorList>
            <consortium name="RefSeq"/>
        </authorList>
    </citation>
    <scope>IDENTIFICATION</scope>
    <source>
        <tissue evidence="3">Whole sample</tissue>
    </source>
</reference>
<accession>A0A8B8F0R1</accession>
<gene>
    <name evidence="3" type="primary">LOC111137944</name>
</gene>
<name>A0A8B8F0R1_CRAVI</name>
<dbReference type="GeneID" id="111137944"/>
<keyword evidence="2" id="KW-1185">Reference proteome</keyword>
<keyword evidence="1" id="KW-0732">Signal</keyword>
<feature type="signal peptide" evidence="1">
    <location>
        <begin position="1"/>
        <end position="22"/>
    </location>
</feature>
<dbReference type="RefSeq" id="XP_022345368.1">
    <property type="nucleotide sequence ID" value="XM_022489660.1"/>
</dbReference>
<sequence length="165" mass="18174">MSVFMYDVCYGFLILICNSAFATNSSYCGLKGCCPNYHMVDGLCIACPKGTFGEECSEECPTDKYGELCSNECHCRPTDQCDPIYGCINTEGTCNINGSEVQCCPNYILINGRCEGSNATPFKSRSGDLITCSRLTNKKISWCNGECSITYCIYFMHNLTLDGTM</sequence>
<evidence type="ECO:0000313" key="2">
    <source>
        <dbReference type="Proteomes" id="UP000694844"/>
    </source>
</evidence>
<evidence type="ECO:0000313" key="3">
    <source>
        <dbReference type="RefSeq" id="XP_022345368.1"/>
    </source>
</evidence>
<proteinExistence type="predicted"/>
<dbReference type="Gene3D" id="2.170.300.10">
    <property type="entry name" value="Tie2 ligand-binding domain superfamily"/>
    <property type="match status" value="1"/>
</dbReference>
<dbReference type="OrthoDB" id="6144158at2759"/>